<feature type="binding site" evidence="5">
    <location>
        <begin position="128"/>
        <end position="129"/>
    </location>
    <ligand>
        <name>FMN</name>
        <dbReference type="ChEBI" id="CHEBI:58210"/>
    </ligand>
</feature>
<dbReference type="InterPro" id="IPR000659">
    <property type="entry name" value="Pyridox_Oxase"/>
</dbReference>
<keyword evidence="2 5" id="KW-0285">Flavoprotein</keyword>
<keyword evidence="3 5" id="KW-0288">FMN</keyword>
<feature type="domain" description="Pyridoxamine 5'-phosphate oxidase N-terminal" evidence="6">
    <location>
        <begin position="20"/>
        <end position="144"/>
    </location>
</feature>
<comment type="catalytic activity">
    <reaction evidence="5">
        <text>pyridoxine 5'-phosphate + O2 = pyridoxal 5'-phosphate + H2O2</text>
        <dbReference type="Rhea" id="RHEA:15149"/>
        <dbReference type="ChEBI" id="CHEBI:15379"/>
        <dbReference type="ChEBI" id="CHEBI:16240"/>
        <dbReference type="ChEBI" id="CHEBI:58589"/>
        <dbReference type="ChEBI" id="CHEBI:597326"/>
        <dbReference type="EC" id="1.4.3.5"/>
    </reaction>
</comment>
<comment type="cofactor">
    <cofactor evidence="5">
        <name>FMN</name>
        <dbReference type="ChEBI" id="CHEBI:58210"/>
    </cofactor>
    <text evidence="5">Binds 1 FMN per subunit.</text>
</comment>
<comment type="caution">
    <text evidence="8">The sequence shown here is derived from an EMBL/GenBank/DDBJ whole genome shotgun (WGS) entry which is preliminary data.</text>
</comment>
<comment type="function">
    <text evidence="5">Catalyzes the oxidation of either pyridoxine 5'-phosphate (PNP) or pyridoxamine 5'-phosphate (PMP) into pyridoxal 5'-phosphate (PLP).</text>
</comment>
<name>A0ABV7XL76_9GAMM</name>
<feature type="binding site" evidence="5">
    <location>
        <position position="68"/>
    </location>
    <ligand>
        <name>FMN</name>
        <dbReference type="ChEBI" id="CHEBI:58210"/>
    </ligand>
</feature>
<keyword evidence="9" id="KW-1185">Reference proteome</keyword>
<comment type="pathway">
    <text evidence="5">Cofactor metabolism; pyridoxal 5'-phosphate salvage; pyridoxal 5'-phosphate from pyridoxamine 5'-phosphate: step 1/1.</text>
</comment>
<dbReference type="PROSITE" id="PS01064">
    <property type="entry name" value="PYRIDOX_OXIDASE"/>
    <property type="match status" value="1"/>
</dbReference>
<feature type="binding site" evidence="5">
    <location>
        <position position="93"/>
    </location>
    <ligand>
        <name>FMN</name>
        <dbReference type="ChEBI" id="CHEBI:58210"/>
    </ligand>
</feature>
<feature type="binding site" evidence="5">
    <location>
        <position position="173"/>
    </location>
    <ligand>
        <name>FMN</name>
        <dbReference type="ChEBI" id="CHEBI:58210"/>
    </ligand>
</feature>
<dbReference type="EMBL" id="JBHRYA010000007">
    <property type="protein sequence ID" value="MFC3716925.1"/>
    <property type="molecule type" value="Genomic_DNA"/>
</dbReference>
<dbReference type="InterPro" id="IPR012349">
    <property type="entry name" value="Split_barrel_FMN-bd"/>
</dbReference>
<comment type="subunit">
    <text evidence="5">Homodimer.</text>
</comment>
<organism evidence="8 9">
    <name type="scientific">Luteimonas soli</name>
    <dbReference type="NCBI Taxonomy" id="1648966"/>
    <lineage>
        <taxon>Bacteria</taxon>
        <taxon>Pseudomonadati</taxon>
        <taxon>Pseudomonadota</taxon>
        <taxon>Gammaproteobacteria</taxon>
        <taxon>Lysobacterales</taxon>
        <taxon>Lysobacteraceae</taxon>
        <taxon>Luteimonas</taxon>
    </lineage>
</organism>
<dbReference type="InterPro" id="IPR019576">
    <property type="entry name" value="Pyridoxamine_oxidase_dimer_C"/>
</dbReference>
<feature type="binding site" evidence="5">
    <location>
        <position position="52"/>
    </location>
    <ligand>
        <name>substrate</name>
    </ligand>
</feature>
<evidence type="ECO:0000313" key="9">
    <source>
        <dbReference type="Proteomes" id="UP001595705"/>
    </source>
</evidence>
<dbReference type="Pfam" id="PF10590">
    <property type="entry name" value="PNP_phzG_C"/>
    <property type="match status" value="1"/>
</dbReference>
<dbReference type="InterPro" id="IPR011576">
    <property type="entry name" value="Pyridox_Oxase_N"/>
</dbReference>
<dbReference type="EC" id="1.4.3.5" evidence="5"/>
<keyword evidence="4 5" id="KW-0560">Oxidoreductase</keyword>
<evidence type="ECO:0000256" key="1">
    <source>
        <dbReference type="ARBA" id="ARBA00007301"/>
    </source>
</evidence>
<dbReference type="SUPFAM" id="SSF50475">
    <property type="entry name" value="FMN-binding split barrel"/>
    <property type="match status" value="1"/>
</dbReference>
<feature type="binding site" evidence="5">
    <location>
        <position position="115"/>
    </location>
    <ligand>
        <name>substrate</name>
    </ligand>
</feature>
<gene>
    <name evidence="5 8" type="primary">pdxH</name>
    <name evidence="8" type="ORF">ACFONC_12255</name>
</gene>
<dbReference type="HAMAP" id="MF_01629">
    <property type="entry name" value="PdxH"/>
    <property type="match status" value="1"/>
</dbReference>
<dbReference type="PANTHER" id="PTHR10851:SF0">
    <property type="entry name" value="PYRIDOXINE-5'-PHOSPHATE OXIDASE"/>
    <property type="match status" value="1"/>
</dbReference>
<feature type="binding site" evidence="5">
    <location>
        <position position="119"/>
    </location>
    <ligand>
        <name>substrate</name>
    </ligand>
</feature>
<dbReference type="Gene3D" id="2.30.110.10">
    <property type="entry name" value="Electron Transport, Fmn-binding Protein, Chain A"/>
    <property type="match status" value="1"/>
</dbReference>
<evidence type="ECO:0000256" key="3">
    <source>
        <dbReference type="ARBA" id="ARBA00022643"/>
    </source>
</evidence>
<feature type="binding site" evidence="5">
    <location>
        <position position="183"/>
    </location>
    <ligand>
        <name>FMN</name>
        <dbReference type="ChEBI" id="CHEBI:58210"/>
    </ligand>
</feature>
<feature type="binding site" evidence="5">
    <location>
        <begin position="47"/>
        <end position="52"/>
    </location>
    <ligand>
        <name>FMN</name>
        <dbReference type="ChEBI" id="CHEBI:58210"/>
    </ligand>
</feature>
<feature type="binding site" evidence="5">
    <location>
        <position position="69"/>
    </location>
    <ligand>
        <name>FMN</name>
        <dbReference type="ChEBI" id="CHEBI:58210"/>
    </ligand>
</feature>
<accession>A0ABV7XL76</accession>
<dbReference type="NCBIfam" id="NF004231">
    <property type="entry name" value="PRK05679.1"/>
    <property type="match status" value="1"/>
</dbReference>
<comment type="catalytic activity">
    <reaction evidence="5">
        <text>pyridoxamine 5'-phosphate + O2 + H2O = pyridoxal 5'-phosphate + H2O2 + NH4(+)</text>
        <dbReference type="Rhea" id="RHEA:15817"/>
        <dbReference type="ChEBI" id="CHEBI:15377"/>
        <dbReference type="ChEBI" id="CHEBI:15379"/>
        <dbReference type="ChEBI" id="CHEBI:16240"/>
        <dbReference type="ChEBI" id="CHEBI:28938"/>
        <dbReference type="ChEBI" id="CHEBI:58451"/>
        <dbReference type="ChEBI" id="CHEBI:597326"/>
        <dbReference type="EC" id="1.4.3.5"/>
    </reaction>
</comment>
<protein>
    <recommendedName>
        <fullName evidence="5">Pyridoxine/pyridoxamine 5'-phosphate oxidase</fullName>
        <ecNumber evidence="5">1.4.3.5</ecNumber>
    </recommendedName>
    <alternativeName>
        <fullName evidence="5">PNP/PMP oxidase</fullName>
        <shortName evidence="5">PNPOx</shortName>
    </alternativeName>
    <alternativeName>
        <fullName evidence="5">Pyridoxal 5'-phosphate synthase</fullName>
    </alternativeName>
</protein>
<comment type="pathway">
    <text evidence="5">Cofactor metabolism; pyridoxal 5'-phosphate salvage; pyridoxal 5'-phosphate from pyridoxine 5'-phosphate: step 1/1.</text>
</comment>
<dbReference type="PIRSF" id="PIRSF000190">
    <property type="entry name" value="Pyd_amn-ph_oxd"/>
    <property type="match status" value="1"/>
</dbReference>
<feature type="binding site" evidence="5">
    <location>
        <begin position="179"/>
        <end position="181"/>
    </location>
    <ligand>
        <name>substrate</name>
    </ligand>
</feature>
<dbReference type="RefSeq" id="WP_386744431.1">
    <property type="nucleotide sequence ID" value="NZ_JBHRYA010000007.1"/>
</dbReference>
<feature type="binding site" evidence="5">
    <location>
        <begin position="62"/>
        <end position="63"/>
    </location>
    <ligand>
        <name>FMN</name>
        <dbReference type="ChEBI" id="CHEBI:58210"/>
    </ligand>
</feature>
<evidence type="ECO:0000256" key="2">
    <source>
        <dbReference type="ARBA" id="ARBA00022630"/>
    </source>
</evidence>
<proteinExistence type="inferred from homology"/>
<evidence type="ECO:0000259" key="7">
    <source>
        <dbReference type="Pfam" id="PF10590"/>
    </source>
</evidence>
<evidence type="ECO:0000313" key="8">
    <source>
        <dbReference type="EMBL" id="MFC3716925.1"/>
    </source>
</evidence>
<evidence type="ECO:0000256" key="4">
    <source>
        <dbReference type="ARBA" id="ARBA00023002"/>
    </source>
</evidence>
<feature type="domain" description="Pyridoxine 5'-phosphate oxidase dimerisation C-terminal" evidence="7">
    <location>
        <begin position="160"/>
        <end position="202"/>
    </location>
</feature>
<dbReference type="PANTHER" id="PTHR10851">
    <property type="entry name" value="PYRIDOXINE-5-PHOSPHATE OXIDASE"/>
    <property type="match status" value="1"/>
</dbReference>
<sequence>MNPPDPLLVEALATFDTLFDEALAAGEPDRTAMVVATVSHTSRPSARTVLLKAHDEQGFVFYTHLDGRKGRELQANNRAALVFHWPRVRSGVQVRVEGMAEQVPDAEADAYFATRPRGSQVGAWVSKQSETLESREAFEQALAAAEAEFEGRDVPRPPRWTGLRVRPRAIEFWYAGDSRLHERWLYEGELVAGTWTKRMLYP</sequence>
<evidence type="ECO:0000259" key="6">
    <source>
        <dbReference type="Pfam" id="PF01243"/>
    </source>
</evidence>
<comment type="similarity">
    <text evidence="1 5">Belongs to the pyridoxamine 5'-phosphate oxidase family.</text>
</comment>
<reference evidence="9" key="1">
    <citation type="journal article" date="2019" name="Int. J. Syst. Evol. Microbiol.">
        <title>The Global Catalogue of Microorganisms (GCM) 10K type strain sequencing project: providing services to taxonomists for standard genome sequencing and annotation.</title>
        <authorList>
            <consortium name="The Broad Institute Genomics Platform"/>
            <consortium name="The Broad Institute Genome Sequencing Center for Infectious Disease"/>
            <person name="Wu L."/>
            <person name="Ma J."/>
        </authorList>
    </citation>
    <scope>NUCLEOTIDE SEQUENCE [LARGE SCALE GENOMIC DNA]</scope>
    <source>
        <strain evidence="9">KCTC 42441</strain>
    </source>
</reference>
<dbReference type="Proteomes" id="UP001595705">
    <property type="component" value="Unassembled WGS sequence"/>
</dbReference>
<dbReference type="InterPro" id="IPR019740">
    <property type="entry name" value="Pyridox_Oxase_CS"/>
</dbReference>
<evidence type="ECO:0000256" key="5">
    <source>
        <dbReference type="HAMAP-Rule" id="MF_01629"/>
    </source>
</evidence>
<dbReference type="GO" id="GO:0004733">
    <property type="term" value="F:pyridoxamine phosphate oxidase activity"/>
    <property type="evidence" value="ECO:0007669"/>
    <property type="project" value="UniProtKB-EC"/>
</dbReference>
<dbReference type="NCBIfam" id="TIGR00558">
    <property type="entry name" value="pdxH"/>
    <property type="match status" value="1"/>
</dbReference>
<feature type="binding site" evidence="5">
    <location>
        <position position="111"/>
    </location>
    <ligand>
        <name>substrate</name>
    </ligand>
</feature>
<keyword evidence="5" id="KW-0664">Pyridoxine biosynthesis</keyword>
<dbReference type="Pfam" id="PF01243">
    <property type="entry name" value="PNPOx_N"/>
    <property type="match status" value="1"/>
</dbReference>